<accession>A0AAT9LCI9</accession>
<dbReference type="SUPFAM" id="SSF52788">
    <property type="entry name" value="Phosphotyrosine protein phosphatases I"/>
    <property type="match status" value="1"/>
</dbReference>
<keyword evidence="4" id="KW-1015">Disulfide bond</keyword>
<dbReference type="KEGG" id="fcz:IMF26_01845"/>
<dbReference type="EMBL" id="CP062796">
    <property type="protein sequence ID" value="QUL98846.1"/>
    <property type="molecule type" value="Genomic_DNA"/>
</dbReference>
<evidence type="ECO:0000256" key="2">
    <source>
        <dbReference type="ARBA" id="ARBA00022849"/>
    </source>
</evidence>
<dbReference type="Gene3D" id="3.40.50.2300">
    <property type="match status" value="1"/>
</dbReference>
<feature type="domain" description="Phosphotyrosine protein phosphatase I" evidence="6">
    <location>
        <begin position="3"/>
        <end position="136"/>
    </location>
</feature>
<dbReference type="NCBIfam" id="TIGR02691">
    <property type="entry name" value="arsC_pI258_fam"/>
    <property type="match status" value="1"/>
</dbReference>
<protein>
    <submittedName>
        <fullName evidence="7">Arsenate reductase (Thioredoxin)</fullName>
        <ecNumber evidence="7">1.20.4.4</ecNumber>
    </submittedName>
</protein>
<keyword evidence="3 7" id="KW-0560">Oxidoreductase</keyword>
<keyword evidence="5" id="KW-0676">Redox-active center</keyword>
<gene>
    <name evidence="7" type="primary">arsC</name>
    <name evidence="7" type="ORF">IMF26_01845</name>
</gene>
<dbReference type="CDD" id="cd16345">
    <property type="entry name" value="LMWP_ArsC"/>
    <property type="match status" value="1"/>
</dbReference>
<evidence type="ECO:0000256" key="1">
    <source>
        <dbReference type="ARBA" id="ARBA00022490"/>
    </source>
</evidence>
<dbReference type="GO" id="GO:0046685">
    <property type="term" value="P:response to arsenic-containing substance"/>
    <property type="evidence" value="ECO:0007669"/>
    <property type="project" value="UniProtKB-KW"/>
</dbReference>
<dbReference type="GO" id="GO:0004725">
    <property type="term" value="F:protein tyrosine phosphatase activity"/>
    <property type="evidence" value="ECO:0007669"/>
    <property type="project" value="InterPro"/>
</dbReference>
<dbReference type="PANTHER" id="PTHR43428:SF1">
    <property type="entry name" value="ARSENATE REDUCTASE"/>
    <property type="match status" value="1"/>
</dbReference>
<dbReference type="EC" id="1.20.4.4" evidence="7"/>
<dbReference type="SMART" id="SM00226">
    <property type="entry name" value="LMWPc"/>
    <property type="match status" value="1"/>
</dbReference>
<dbReference type="InterPro" id="IPR036196">
    <property type="entry name" value="Ptyr_pPase_sf"/>
</dbReference>
<organism evidence="7">
    <name type="scientific">Candidatus Fermentithermobacillus carboniphilus</name>
    <dbReference type="NCBI Taxonomy" id="3085328"/>
    <lineage>
        <taxon>Bacteria</taxon>
        <taxon>Bacillati</taxon>
        <taxon>Bacillota</taxon>
        <taxon>Candidatus Fermentithermobacillia</taxon>
        <taxon>Candidatus Fermentithermobacillales</taxon>
        <taxon>Candidatus Fermentithermobacillaceae</taxon>
        <taxon>Candidatus Fermentithermobacillus</taxon>
    </lineage>
</organism>
<keyword evidence="2" id="KW-0059">Arsenical resistance</keyword>
<evidence type="ECO:0000313" key="7">
    <source>
        <dbReference type="EMBL" id="QUL98846.1"/>
    </source>
</evidence>
<reference evidence="7" key="2">
    <citation type="journal article" date="2023" name="Biology">
        <title>Prokaryotic Life Associated with Coal-Fire Gas Vents Revealed by Metagenomics.</title>
        <authorList>
            <person name="Kadnikov V.V."/>
            <person name="Mardanov A.V."/>
            <person name="Beletsky A.V."/>
            <person name="Karnachuk O.V."/>
            <person name="Ravin N.V."/>
        </authorList>
    </citation>
    <scope>NUCLEOTIDE SEQUENCE</scope>
    <source>
        <strain evidence="7">Bu02</strain>
    </source>
</reference>
<dbReference type="InterPro" id="IPR014064">
    <property type="entry name" value="Arsenate_reductase_ArsC"/>
</dbReference>
<evidence type="ECO:0000259" key="6">
    <source>
        <dbReference type="SMART" id="SM00226"/>
    </source>
</evidence>
<dbReference type="GO" id="GO:0030612">
    <property type="term" value="F:arsenate reductase (thioredoxin) activity"/>
    <property type="evidence" value="ECO:0007669"/>
    <property type="project" value="UniProtKB-EC"/>
</dbReference>
<reference evidence="7" key="1">
    <citation type="submission" date="2020-10" db="EMBL/GenBank/DDBJ databases">
        <authorList>
            <person name="Kadnikov V."/>
            <person name="Beletsky A.V."/>
            <person name="Mardanov A.V."/>
            <person name="Karnachuk O.V."/>
            <person name="Ravin N.V."/>
        </authorList>
    </citation>
    <scope>NUCLEOTIDE SEQUENCE</scope>
    <source>
        <strain evidence="7">Bu02</strain>
    </source>
</reference>
<evidence type="ECO:0000256" key="3">
    <source>
        <dbReference type="ARBA" id="ARBA00023002"/>
    </source>
</evidence>
<dbReference type="InterPro" id="IPR023485">
    <property type="entry name" value="Ptyr_pPase"/>
</dbReference>
<evidence type="ECO:0000256" key="5">
    <source>
        <dbReference type="ARBA" id="ARBA00023284"/>
    </source>
</evidence>
<sequence>MRKRVMFLCTGNSARSQMAEGLARHMAGQEWEVFSAGLDPQGLNPYAVKAMSEIGIDISGQRSKAIDLDLLQTMDVIVTLCGDAEERCPVTPAGVLHLHWPLPDPAKVSGTDEEILGEFRRVRDEIRDRIADLIEELGREQSIPRG</sequence>
<keyword evidence="1" id="KW-0963">Cytoplasm</keyword>
<dbReference type="PANTHER" id="PTHR43428">
    <property type="entry name" value="ARSENATE REDUCTASE"/>
    <property type="match status" value="1"/>
</dbReference>
<proteinExistence type="predicted"/>
<dbReference type="Pfam" id="PF01451">
    <property type="entry name" value="LMWPc"/>
    <property type="match status" value="1"/>
</dbReference>
<name>A0AAT9LCI9_9FIRM</name>
<evidence type="ECO:0000256" key="4">
    <source>
        <dbReference type="ARBA" id="ARBA00023157"/>
    </source>
</evidence>
<dbReference type="AlphaFoldDB" id="A0AAT9LCI9"/>